<gene>
    <name evidence="1" type="ORF">KC19_3G112200</name>
</gene>
<keyword evidence="2" id="KW-1185">Reference proteome</keyword>
<comment type="caution">
    <text evidence="1">The sequence shown here is derived from an EMBL/GenBank/DDBJ whole genome shotgun (WGS) entry which is preliminary data.</text>
</comment>
<evidence type="ECO:0000313" key="1">
    <source>
        <dbReference type="EMBL" id="KAG0583134.1"/>
    </source>
</evidence>
<evidence type="ECO:0000313" key="2">
    <source>
        <dbReference type="Proteomes" id="UP000822688"/>
    </source>
</evidence>
<dbReference type="InterPro" id="IPR052993">
    <property type="entry name" value="CFA-57"/>
</dbReference>
<sequence>MSQCRGRRKYARAKREEKKVWEPALFQFPPLHTFGFSGIRWRLSQIACLNSQTVVFPIGCGLYMHRDHCSVPVLPVPSSTEKISCVAVSESGLLMAVCEKHKGEPSTRLPMLDSQTTIRKLWWCAAMDLLHSFTVGTLIYQGSCCAGPGIFKIWSLAEEDIESGKYGDEITGLEEPGTGIMEQHPETGIVSQKHGTGVKCILTDHVWLIDNSVAIATENKVIFIVKDCEITYTFLGAGHILCLAPTPTGFYAGRKDGVIMQIFGWDIVLSEFEVRDQVLKPDFI</sequence>
<dbReference type="EMBL" id="CM026423">
    <property type="protein sequence ID" value="KAG0583134.1"/>
    <property type="molecule type" value="Genomic_DNA"/>
</dbReference>
<dbReference type="Proteomes" id="UP000822688">
    <property type="component" value="Chromosome 3"/>
</dbReference>
<reference evidence="1" key="1">
    <citation type="submission" date="2020-06" db="EMBL/GenBank/DDBJ databases">
        <title>WGS assembly of Ceratodon purpureus strain R40.</title>
        <authorList>
            <person name="Carey S.B."/>
            <person name="Jenkins J."/>
            <person name="Shu S."/>
            <person name="Lovell J.T."/>
            <person name="Sreedasyam A."/>
            <person name="Maumus F."/>
            <person name="Tiley G.P."/>
            <person name="Fernandez-Pozo N."/>
            <person name="Barry K."/>
            <person name="Chen C."/>
            <person name="Wang M."/>
            <person name="Lipzen A."/>
            <person name="Daum C."/>
            <person name="Saski C.A."/>
            <person name="Payton A.C."/>
            <person name="Mcbreen J.C."/>
            <person name="Conrad R.E."/>
            <person name="Kollar L.M."/>
            <person name="Olsson S."/>
            <person name="Huttunen S."/>
            <person name="Landis J.B."/>
            <person name="Wickett N.J."/>
            <person name="Johnson M.G."/>
            <person name="Rensing S.A."/>
            <person name="Grimwood J."/>
            <person name="Schmutz J."/>
            <person name="Mcdaniel S.F."/>
        </authorList>
    </citation>
    <scope>NUCLEOTIDE SEQUENCE</scope>
    <source>
        <strain evidence="1">R40</strain>
    </source>
</reference>
<organism evidence="1 2">
    <name type="scientific">Ceratodon purpureus</name>
    <name type="common">Fire moss</name>
    <name type="synonym">Dicranum purpureum</name>
    <dbReference type="NCBI Taxonomy" id="3225"/>
    <lineage>
        <taxon>Eukaryota</taxon>
        <taxon>Viridiplantae</taxon>
        <taxon>Streptophyta</taxon>
        <taxon>Embryophyta</taxon>
        <taxon>Bryophyta</taxon>
        <taxon>Bryophytina</taxon>
        <taxon>Bryopsida</taxon>
        <taxon>Dicranidae</taxon>
        <taxon>Pseudoditrichales</taxon>
        <taxon>Ditrichaceae</taxon>
        <taxon>Ceratodon</taxon>
    </lineage>
</organism>
<proteinExistence type="predicted"/>
<dbReference type="PANTHER" id="PTHR32215:SF15">
    <property type="entry name" value="CILIA- AND FLAGELLA-ASSOCIATED PROTEIN 57"/>
    <property type="match status" value="1"/>
</dbReference>
<name>A0A8T0IH70_CERPU</name>
<protein>
    <submittedName>
        <fullName evidence="1">Uncharacterized protein</fullName>
    </submittedName>
</protein>
<dbReference type="AlphaFoldDB" id="A0A8T0IH70"/>
<accession>A0A8T0IH70</accession>
<dbReference type="PANTHER" id="PTHR32215">
    <property type="entry name" value="CILIA- AND FLAGELLA-ASSOCIATED PROTEIN 57"/>
    <property type="match status" value="1"/>
</dbReference>